<keyword evidence="1" id="KW-0472">Membrane</keyword>
<evidence type="ECO:0000313" key="3">
    <source>
        <dbReference type="Proteomes" id="UP000237082"/>
    </source>
</evidence>
<keyword evidence="1" id="KW-1133">Transmembrane helix</keyword>
<evidence type="ECO:0000313" key="2">
    <source>
        <dbReference type="EMBL" id="POZ62446.1"/>
    </source>
</evidence>
<sequence>MSRHRPSPSPEQCANCGHAVGGRFCPDCGQKTHIEIPSLWEFIHEYLHHYVSLEGALTRSLWLLVARPGHLTAEYLRGRRQRYVKPFQLYLSISFIFFVLLGLAGPRLDDGGQTHALDIQLNAASTQEKGAVESKLIDIRSHSGVVELAGASGQLEPLLKPWLQHVQRTVNRFQHDPGEVAEELLHTMRGRAPYVLFGLMPLFALLLLLAYIGRHRVYGVHLVFTLHFHAWLFLALCLGFALPKVSAWLFFAGTPVYLWLAQRRVYGGGGWSAALRTLGLLGVYTLLVCLGMVVLLLVSL</sequence>
<organism evidence="2 3">
    <name type="scientific">Chromobacterium alticapitis</name>
    <dbReference type="NCBI Taxonomy" id="2073169"/>
    <lineage>
        <taxon>Bacteria</taxon>
        <taxon>Pseudomonadati</taxon>
        <taxon>Pseudomonadota</taxon>
        <taxon>Betaproteobacteria</taxon>
        <taxon>Neisseriales</taxon>
        <taxon>Chromobacteriaceae</taxon>
        <taxon>Chromobacterium</taxon>
    </lineage>
</organism>
<keyword evidence="3" id="KW-1185">Reference proteome</keyword>
<reference evidence="3" key="1">
    <citation type="submission" date="2018-02" db="EMBL/GenBank/DDBJ databases">
        <authorList>
            <person name="O'Hara-Hanley K."/>
            <person name="Soby S."/>
        </authorList>
    </citation>
    <scope>NUCLEOTIDE SEQUENCE [LARGE SCALE GENOMIC DNA]</scope>
    <source>
        <strain evidence="3">MWU14-2602</strain>
    </source>
</reference>
<feature type="transmembrane region" description="Helical" evidence="1">
    <location>
        <begin position="278"/>
        <end position="298"/>
    </location>
</feature>
<evidence type="ECO:0000256" key="1">
    <source>
        <dbReference type="SAM" id="Phobius"/>
    </source>
</evidence>
<evidence type="ECO:0008006" key="4">
    <source>
        <dbReference type="Google" id="ProtNLM"/>
    </source>
</evidence>
<dbReference type="InterPro" id="IPR022134">
    <property type="entry name" value="DUF3667"/>
</dbReference>
<feature type="transmembrane region" description="Helical" evidence="1">
    <location>
        <begin position="87"/>
        <end position="105"/>
    </location>
</feature>
<comment type="caution">
    <text evidence="2">The sequence shown here is derived from an EMBL/GenBank/DDBJ whole genome shotgun (WGS) entry which is preliminary data.</text>
</comment>
<protein>
    <recommendedName>
        <fullName evidence="4">DUF3667 domain-containing protein</fullName>
    </recommendedName>
</protein>
<name>A0A2S5DH82_9NEIS</name>
<feature type="transmembrane region" description="Helical" evidence="1">
    <location>
        <begin position="194"/>
        <end position="213"/>
    </location>
</feature>
<proteinExistence type="predicted"/>
<keyword evidence="1" id="KW-0812">Transmembrane</keyword>
<gene>
    <name evidence="2" type="ORF">C2I19_08085</name>
</gene>
<dbReference type="OrthoDB" id="9111327at2"/>
<dbReference type="Proteomes" id="UP000237082">
    <property type="component" value="Unassembled WGS sequence"/>
</dbReference>
<dbReference type="Pfam" id="PF12412">
    <property type="entry name" value="DUF3667"/>
    <property type="match status" value="1"/>
</dbReference>
<dbReference type="EMBL" id="PQWB01000029">
    <property type="protein sequence ID" value="POZ62446.1"/>
    <property type="molecule type" value="Genomic_DNA"/>
</dbReference>
<dbReference type="RefSeq" id="WP_103902197.1">
    <property type="nucleotide sequence ID" value="NZ_PQWB01000029.1"/>
</dbReference>
<dbReference type="AlphaFoldDB" id="A0A2S5DH82"/>
<feature type="transmembrane region" description="Helical" evidence="1">
    <location>
        <begin position="220"/>
        <end position="242"/>
    </location>
</feature>
<accession>A0A2S5DH82</accession>